<name>A0A816RPW5_BRANA</name>
<protein>
    <submittedName>
        <fullName evidence="2">(rape) hypothetical protein</fullName>
    </submittedName>
</protein>
<feature type="compositionally biased region" description="Basic residues" evidence="1">
    <location>
        <begin position="55"/>
        <end position="68"/>
    </location>
</feature>
<organism evidence="2">
    <name type="scientific">Brassica napus</name>
    <name type="common">Rape</name>
    <dbReference type="NCBI Taxonomy" id="3708"/>
    <lineage>
        <taxon>Eukaryota</taxon>
        <taxon>Viridiplantae</taxon>
        <taxon>Streptophyta</taxon>
        <taxon>Embryophyta</taxon>
        <taxon>Tracheophyta</taxon>
        <taxon>Spermatophyta</taxon>
        <taxon>Magnoliopsida</taxon>
        <taxon>eudicotyledons</taxon>
        <taxon>Gunneridae</taxon>
        <taxon>Pentapetalae</taxon>
        <taxon>rosids</taxon>
        <taxon>malvids</taxon>
        <taxon>Brassicales</taxon>
        <taxon>Brassicaceae</taxon>
        <taxon>Brassiceae</taxon>
        <taxon>Brassica</taxon>
    </lineage>
</organism>
<dbReference type="Proteomes" id="UP001295469">
    <property type="component" value="Chromosome C01"/>
</dbReference>
<reference evidence="2" key="1">
    <citation type="submission" date="2021-01" db="EMBL/GenBank/DDBJ databases">
        <authorList>
            <consortium name="Genoscope - CEA"/>
            <person name="William W."/>
        </authorList>
    </citation>
    <scope>NUCLEOTIDE SEQUENCE</scope>
</reference>
<feature type="region of interest" description="Disordered" evidence="1">
    <location>
        <begin position="55"/>
        <end position="104"/>
    </location>
</feature>
<proteinExistence type="predicted"/>
<evidence type="ECO:0000256" key="1">
    <source>
        <dbReference type="SAM" id="MobiDB-lite"/>
    </source>
</evidence>
<gene>
    <name evidence="2" type="ORF">DARMORV10_C01P38190.1</name>
</gene>
<evidence type="ECO:0000313" key="2">
    <source>
        <dbReference type="EMBL" id="CAF2075975.1"/>
    </source>
</evidence>
<sequence length="142" mass="16840">MCIPYRCVFSDPDVSSDSLMARSWFMQKLGQESRKEEEEDQEIGANKVFKKVREKSKIRNSLTKHGHSHYHDHDHEEEYDEKETEWHSKPGGVTGQPEALSHSGETNFRHKRRSFHHGQKFFSLCLRIIPNPLNWSHYEMTR</sequence>
<accession>A0A816RPW5</accession>
<dbReference type="EMBL" id="HG994365">
    <property type="protein sequence ID" value="CAF2075975.1"/>
    <property type="molecule type" value="Genomic_DNA"/>
</dbReference>
<dbReference type="AlphaFoldDB" id="A0A816RPW5"/>